<protein>
    <submittedName>
        <fullName evidence="8">Type II secretion system F domain protein</fullName>
    </submittedName>
</protein>
<evidence type="ECO:0000256" key="4">
    <source>
        <dbReference type="ARBA" id="ARBA00022989"/>
    </source>
</evidence>
<dbReference type="OrthoDB" id="1805763at2"/>
<feature type="transmembrane region" description="Helical" evidence="6">
    <location>
        <begin position="6"/>
        <end position="25"/>
    </location>
</feature>
<evidence type="ECO:0000313" key="8">
    <source>
        <dbReference type="EMBL" id="AEG61969.1"/>
    </source>
</evidence>
<reference evidence="9" key="1">
    <citation type="submission" date="2011-05" db="EMBL/GenBank/DDBJ databases">
        <title>Complete sequence of Desulfotomaculum ruminis DSM 2154.</title>
        <authorList>
            <person name="Lucas S."/>
            <person name="Copeland A."/>
            <person name="Lapidus A."/>
            <person name="Cheng J.-F."/>
            <person name="Goodwin L."/>
            <person name="Pitluck S."/>
            <person name="Lu M."/>
            <person name="Detter J.C."/>
            <person name="Han C."/>
            <person name="Tapia R."/>
            <person name="Land M."/>
            <person name="Hauser L."/>
            <person name="Kyrpides N."/>
            <person name="Ivanova N."/>
            <person name="Mikhailova N."/>
            <person name="Pagani I."/>
            <person name="Stams A.J.M."/>
            <person name="Plugge C.M."/>
            <person name="Muyzer G."/>
            <person name="Kuever J."/>
            <person name="Parshina S.N."/>
            <person name="Ivanova A.E."/>
            <person name="Nazina T.N."/>
            <person name="Brambilla E."/>
            <person name="Spring S."/>
            <person name="Klenk H.-P."/>
            <person name="Woyke T."/>
        </authorList>
    </citation>
    <scope>NUCLEOTIDE SEQUENCE [LARGE SCALE GENOMIC DNA]</scope>
    <source>
        <strain evidence="9">ATCC 23193 / DSM 2154 / NCIB 8452 / DL</strain>
    </source>
</reference>
<dbReference type="GO" id="GO:0005886">
    <property type="term" value="C:plasma membrane"/>
    <property type="evidence" value="ECO:0007669"/>
    <property type="project" value="UniProtKB-SubCell"/>
</dbReference>
<evidence type="ECO:0000256" key="3">
    <source>
        <dbReference type="ARBA" id="ARBA00022692"/>
    </source>
</evidence>
<dbReference type="AlphaFoldDB" id="F6DQ25"/>
<dbReference type="PANTHER" id="PTHR35007:SF1">
    <property type="entry name" value="PILUS ASSEMBLY PROTEIN"/>
    <property type="match status" value="1"/>
</dbReference>
<feature type="domain" description="Type II secretion system protein GspF" evidence="7">
    <location>
        <begin position="140"/>
        <end position="260"/>
    </location>
</feature>
<dbReference type="KEGG" id="dru:Desru_3769"/>
<dbReference type="Proteomes" id="UP000009234">
    <property type="component" value="Chromosome"/>
</dbReference>
<dbReference type="eggNOG" id="COG4965">
    <property type="taxonomic scope" value="Bacteria"/>
</dbReference>
<dbReference type="Gene3D" id="1.20.81.30">
    <property type="entry name" value="Type II secretion system (T2SS), domain F"/>
    <property type="match status" value="1"/>
</dbReference>
<feature type="transmembrane region" description="Helical" evidence="6">
    <location>
        <begin position="278"/>
        <end position="297"/>
    </location>
</feature>
<feature type="transmembrane region" description="Helical" evidence="6">
    <location>
        <begin position="246"/>
        <end position="266"/>
    </location>
</feature>
<reference evidence="8 9" key="2">
    <citation type="journal article" date="2012" name="Stand. Genomic Sci.">
        <title>Complete genome sequence of the sulfate-reducing firmicute Desulfotomaculum ruminis type strain (DL(T)).</title>
        <authorList>
            <person name="Spring S."/>
            <person name="Visser M."/>
            <person name="Lu M."/>
            <person name="Copeland A."/>
            <person name="Lapidus A."/>
            <person name="Lucas S."/>
            <person name="Cheng J.F."/>
            <person name="Han C."/>
            <person name="Tapia R."/>
            <person name="Goodwin L.A."/>
            <person name="Pitluck S."/>
            <person name="Ivanova N."/>
            <person name="Land M."/>
            <person name="Hauser L."/>
            <person name="Larimer F."/>
            <person name="Rohde M."/>
            <person name="Goker M."/>
            <person name="Detter J.C."/>
            <person name="Kyrpides N.C."/>
            <person name="Woyke T."/>
            <person name="Schaap P.J."/>
            <person name="Plugge C.M."/>
            <person name="Muyzer G."/>
            <person name="Kuever J."/>
            <person name="Pereira I.A."/>
            <person name="Parshina S.N."/>
            <person name="Bernier-Latmani R."/>
            <person name="Stams A.J."/>
            <person name="Klenk H.P."/>
        </authorList>
    </citation>
    <scope>NUCLEOTIDE SEQUENCE [LARGE SCALE GENOMIC DNA]</scope>
    <source>
        <strain evidence="9">ATCC 23193 / DSM 2154 / NCIB 8452 / DL</strain>
    </source>
</reference>
<dbReference type="RefSeq" id="WP_013843714.1">
    <property type="nucleotide sequence ID" value="NC_015589.1"/>
</dbReference>
<dbReference type="HOGENOM" id="CLU_064305_2_0_9"/>
<accession>F6DQ25</accession>
<gene>
    <name evidence="8" type="ordered locus">Desru_3769</name>
</gene>
<sequence length="307" mass="34394">MEHIYFGLLCFLTVIAYGAYILNTLKSKRTILEEIVNLEKEAVQENLKRFRLAPTNNSFIKKLVLTSRQAGLNVGELEIFLGMFISSVLTFLIVTTLFSTPYIGWVGILIGLYLPFSILQDKIRKRGEILSKQLLGALIMWSNSIRSGATLSQAIAASIDRVKPEIREELKLIKYDLDLGISAAEALEKAQERIPVTEFKMVCMTARIHKQLGGNLAERFEKIATTIEDRIDTRNNLKAYTTQARLGSTVAGLMPFGVLAGLRIISPDYLDPMIKTPLGNFLLILSVVFVFLGWFTIKKMGETKAVK</sequence>
<keyword evidence="2" id="KW-1003">Cell membrane</keyword>
<evidence type="ECO:0000256" key="5">
    <source>
        <dbReference type="ARBA" id="ARBA00023136"/>
    </source>
</evidence>
<keyword evidence="3 6" id="KW-0812">Transmembrane</keyword>
<keyword evidence="5 6" id="KW-0472">Membrane</keyword>
<evidence type="ECO:0000256" key="2">
    <source>
        <dbReference type="ARBA" id="ARBA00022475"/>
    </source>
</evidence>
<dbReference type="Pfam" id="PF00482">
    <property type="entry name" value="T2SSF"/>
    <property type="match status" value="1"/>
</dbReference>
<evidence type="ECO:0000313" key="9">
    <source>
        <dbReference type="Proteomes" id="UP000009234"/>
    </source>
</evidence>
<evidence type="ECO:0000256" key="1">
    <source>
        <dbReference type="ARBA" id="ARBA00004651"/>
    </source>
</evidence>
<dbReference type="InterPro" id="IPR042094">
    <property type="entry name" value="T2SS_GspF_sf"/>
</dbReference>
<dbReference type="STRING" id="696281.Desru_3769"/>
<dbReference type="EMBL" id="CP002780">
    <property type="protein sequence ID" value="AEG61969.1"/>
    <property type="molecule type" value="Genomic_DNA"/>
</dbReference>
<proteinExistence type="predicted"/>
<keyword evidence="9" id="KW-1185">Reference proteome</keyword>
<dbReference type="PANTHER" id="PTHR35007">
    <property type="entry name" value="INTEGRAL MEMBRANE PROTEIN-RELATED"/>
    <property type="match status" value="1"/>
</dbReference>
<evidence type="ECO:0000256" key="6">
    <source>
        <dbReference type="SAM" id="Phobius"/>
    </source>
</evidence>
<name>F6DQ25_DESRL</name>
<dbReference type="InterPro" id="IPR018076">
    <property type="entry name" value="T2SS_GspF_dom"/>
</dbReference>
<keyword evidence="4 6" id="KW-1133">Transmembrane helix</keyword>
<feature type="transmembrane region" description="Helical" evidence="6">
    <location>
        <begin position="102"/>
        <end position="119"/>
    </location>
</feature>
<feature type="transmembrane region" description="Helical" evidence="6">
    <location>
        <begin position="77"/>
        <end position="96"/>
    </location>
</feature>
<evidence type="ECO:0000259" key="7">
    <source>
        <dbReference type="Pfam" id="PF00482"/>
    </source>
</evidence>
<organism evidence="8 9">
    <name type="scientific">Desulforamulus ruminis (strain ATCC 23193 / DSM 2154 / NCIMB 8452 / DL)</name>
    <name type="common">Desulfotomaculum ruminis</name>
    <dbReference type="NCBI Taxonomy" id="696281"/>
    <lineage>
        <taxon>Bacteria</taxon>
        <taxon>Bacillati</taxon>
        <taxon>Bacillota</taxon>
        <taxon>Clostridia</taxon>
        <taxon>Eubacteriales</taxon>
        <taxon>Peptococcaceae</taxon>
        <taxon>Desulforamulus</taxon>
    </lineage>
</organism>
<comment type="subcellular location">
    <subcellularLocation>
        <location evidence="1">Cell membrane</location>
        <topology evidence="1">Multi-pass membrane protein</topology>
    </subcellularLocation>
</comment>